<dbReference type="RefSeq" id="WP_281730457.1">
    <property type="nucleotide sequence ID" value="NZ_CP095550.1"/>
</dbReference>
<dbReference type="Proteomes" id="UP001597318">
    <property type="component" value="Unassembled WGS sequence"/>
</dbReference>
<proteinExistence type="predicted"/>
<evidence type="ECO:0000313" key="1">
    <source>
        <dbReference type="EMBL" id="MFD2214011.1"/>
    </source>
</evidence>
<organism evidence="1 2">
    <name type="scientific">Metabacillus endolithicus</name>
    <dbReference type="NCBI Taxonomy" id="1535204"/>
    <lineage>
        <taxon>Bacteria</taxon>
        <taxon>Bacillati</taxon>
        <taxon>Bacillota</taxon>
        <taxon>Bacilli</taxon>
        <taxon>Bacillales</taxon>
        <taxon>Bacillaceae</taxon>
        <taxon>Metabacillus</taxon>
    </lineage>
</organism>
<accession>A0ABW5BYY8</accession>
<comment type="caution">
    <text evidence="1">The sequence shown here is derived from an EMBL/GenBank/DDBJ whole genome shotgun (WGS) entry which is preliminary data.</text>
</comment>
<dbReference type="EMBL" id="JBHUIK010000002">
    <property type="protein sequence ID" value="MFD2214011.1"/>
    <property type="molecule type" value="Genomic_DNA"/>
</dbReference>
<keyword evidence="2" id="KW-1185">Reference proteome</keyword>
<dbReference type="InterPro" id="IPR058930">
    <property type="entry name" value="YwzD"/>
</dbReference>
<protein>
    <submittedName>
        <fullName evidence="1">Uncharacterized protein</fullName>
    </submittedName>
</protein>
<reference evidence="2" key="1">
    <citation type="journal article" date="2019" name="Int. J. Syst. Evol. Microbiol.">
        <title>The Global Catalogue of Microorganisms (GCM) 10K type strain sequencing project: providing services to taxonomists for standard genome sequencing and annotation.</title>
        <authorList>
            <consortium name="The Broad Institute Genomics Platform"/>
            <consortium name="The Broad Institute Genome Sequencing Center for Infectious Disease"/>
            <person name="Wu L."/>
            <person name="Ma J."/>
        </authorList>
    </citation>
    <scope>NUCLEOTIDE SEQUENCE [LARGE SCALE GENOMIC DNA]</scope>
    <source>
        <strain evidence="2">CGMCC 1.15474</strain>
    </source>
</reference>
<sequence length="43" mass="5248">MNLTQKELKEILIESYLKGEEVQNMEVIEMIEKIKEYFLSREK</sequence>
<evidence type="ECO:0000313" key="2">
    <source>
        <dbReference type="Proteomes" id="UP001597318"/>
    </source>
</evidence>
<name>A0ABW5BYY8_9BACI</name>
<dbReference type="Pfam" id="PF26162">
    <property type="entry name" value="YwzD"/>
    <property type="match status" value="1"/>
</dbReference>
<gene>
    <name evidence="1" type="ORF">ACFSKK_10000</name>
</gene>